<gene>
    <name evidence="1" type="ORF">O0S09_09260</name>
</gene>
<comment type="caution">
    <text evidence="1">The sequence shown here is derived from an EMBL/GenBank/DDBJ whole genome shotgun (WGS) entry which is preliminary data.</text>
</comment>
<organism evidence="1 2">
    <name type="scientific">Methanocorpusculum vombati</name>
    <dbReference type="NCBI Taxonomy" id="3002864"/>
    <lineage>
        <taxon>Archaea</taxon>
        <taxon>Methanobacteriati</taxon>
        <taxon>Methanobacteriota</taxon>
        <taxon>Stenosarchaea group</taxon>
        <taxon>Methanomicrobia</taxon>
        <taxon>Methanomicrobiales</taxon>
        <taxon>Methanocorpusculaceae</taxon>
        <taxon>Methanocorpusculum</taxon>
    </lineage>
</organism>
<dbReference type="EMBL" id="JAPTGC010000020">
    <property type="protein sequence ID" value="MCZ0863433.1"/>
    <property type="molecule type" value="Genomic_DNA"/>
</dbReference>
<reference evidence="1" key="1">
    <citation type="submission" date="2022-12" db="EMBL/GenBank/DDBJ databases">
        <title>Isolation and characterisation of novel Methanocorpusculum spp. from native Australian herbivores indicates the genus is ancestrally host-associated.</title>
        <authorList>
            <person name="Volmer J.G."/>
            <person name="Soo R.M."/>
            <person name="Evans P.N."/>
            <person name="Hoedt E.C."/>
            <person name="Astorga Alsina A.L."/>
            <person name="Woodcroft B.J."/>
            <person name="Tyson G.W."/>
            <person name="Hugenholtz P."/>
            <person name="Morrison M."/>
        </authorList>
    </citation>
    <scope>NUCLEOTIDE SEQUENCE</scope>
    <source>
        <strain evidence="1">CW153</strain>
    </source>
</reference>
<sequence>MAGLSDYAELTSLADSLYDACEDDDAELARLLHELDPDVAVQLCTSDLMNAAQAYMYAFNEVPDLDVYDILLLEPSSQLLHGIKILPVELAELIMGFDPSRKLFFIGVWDGEKILAAFTGEGAYDRAAAFAREHCSA</sequence>
<proteinExistence type="predicted"/>
<evidence type="ECO:0000313" key="2">
    <source>
        <dbReference type="Proteomes" id="UP001141336"/>
    </source>
</evidence>
<evidence type="ECO:0000313" key="1">
    <source>
        <dbReference type="EMBL" id="MCZ0863433.1"/>
    </source>
</evidence>
<accession>A0ABT4IQQ9</accession>
<protein>
    <submittedName>
        <fullName evidence="1">Uncharacterized protein</fullName>
    </submittedName>
</protein>
<name>A0ABT4IQQ9_9EURY</name>
<keyword evidence="2" id="KW-1185">Reference proteome</keyword>
<dbReference type="Proteomes" id="UP001141336">
    <property type="component" value="Unassembled WGS sequence"/>
</dbReference>
<dbReference type="RefSeq" id="WP_268923699.1">
    <property type="nucleotide sequence ID" value="NZ_JAPTGC010000020.1"/>
</dbReference>